<keyword evidence="3" id="KW-1185">Reference proteome</keyword>
<feature type="compositionally biased region" description="Low complexity" evidence="1">
    <location>
        <begin position="1"/>
        <end position="12"/>
    </location>
</feature>
<organism evidence="2 3">
    <name type="scientific">Nannochloropsis gaditana</name>
    <dbReference type="NCBI Taxonomy" id="72520"/>
    <lineage>
        <taxon>Eukaryota</taxon>
        <taxon>Sar</taxon>
        <taxon>Stramenopiles</taxon>
        <taxon>Ochrophyta</taxon>
        <taxon>Eustigmatophyceae</taxon>
        <taxon>Eustigmatales</taxon>
        <taxon>Monodopsidaceae</taxon>
        <taxon>Nannochloropsis</taxon>
    </lineage>
</organism>
<gene>
    <name evidence="2" type="ORF">Naga_102551g1</name>
</gene>
<sequence>PASLHASPSLPHSLPPSLLPSQVRVDRPLTPEDLTALRDGIVISTPVQRDRADRILTAKTLPCEVQLLAPWGEGRNGDVGGTPGFGSNSNLNSNFFRHSRYGHNARSNQRACFEISLREGRNRQIRRMCEARGLRVLELHRASVMNIDLQGLRGEGWWAHLNPEEEAQVRRAVAQWEEREGRGGGGEEGWREEGEGEEEE</sequence>
<accession>W7TI97</accession>
<evidence type="ECO:0000313" key="3">
    <source>
        <dbReference type="Proteomes" id="UP000019335"/>
    </source>
</evidence>
<name>W7TI97_9STRA</name>
<dbReference type="InterPro" id="IPR020103">
    <property type="entry name" value="PsdUridine_synth_cat_dom_sf"/>
</dbReference>
<dbReference type="OrthoDB" id="440619at2759"/>
<dbReference type="GO" id="GO:0009982">
    <property type="term" value="F:pseudouridine synthase activity"/>
    <property type="evidence" value="ECO:0007669"/>
    <property type="project" value="InterPro"/>
</dbReference>
<dbReference type="Gene3D" id="3.30.70.1560">
    <property type="entry name" value="Alpha-L RNA-binding motif"/>
    <property type="match status" value="1"/>
</dbReference>
<dbReference type="SUPFAM" id="SSF55120">
    <property type="entry name" value="Pseudouridine synthase"/>
    <property type="match status" value="1"/>
</dbReference>
<dbReference type="GO" id="GO:0003723">
    <property type="term" value="F:RNA binding"/>
    <property type="evidence" value="ECO:0007669"/>
    <property type="project" value="InterPro"/>
</dbReference>
<reference evidence="2 3" key="1">
    <citation type="journal article" date="2014" name="Mol. Plant">
        <title>Chromosome Scale Genome Assembly and Transcriptome Profiling of Nannochloropsis gaditana in Nitrogen Depletion.</title>
        <authorList>
            <person name="Corteggiani Carpinelli E."/>
            <person name="Telatin A."/>
            <person name="Vitulo N."/>
            <person name="Forcato C."/>
            <person name="D'Angelo M."/>
            <person name="Schiavon R."/>
            <person name="Vezzi A."/>
            <person name="Giacometti G.M."/>
            <person name="Morosinotto T."/>
            <person name="Valle G."/>
        </authorList>
    </citation>
    <scope>NUCLEOTIDE SEQUENCE [LARGE SCALE GENOMIC DNA]</scope>
    <source>
        <strain evidence="2 3">B-31</strain>
    </source>
</reference>
<dbReference type="AlphaFoldDB" id="W7TI97"/>
<dbReference type="InterPro" id="IPR042092">
    <property type="entry name" value="PsdUridine_s_RsuA/RluB/E/F_cat"/>
</dbReference>
<proteinExistence type="predicted"/>
<feature type="region of interest" description="Disordered" evidence="1">
    <location>
        <begin position="1"/>
        <end position="22"/>
    </location>
</feature>
<comment type="caution">
    <text evidence="2">The sequence shown here is derived from an EMBL/GenBank/DDBJ whole genome shotgun (WGS) entry which is preliminary data.</text>
</comment>
<dbReference type="GO" id="GO:0001522">
    <property type="term" value="P:pseudouridine synthesis"/>
    <property type="evidence" value="ECO:0007669"/>
    <property type="project" value="InterPro"/>
</dbReference>
<evidence type="ECO:0000256" key="1">
    <source>
        <dbReference type="SAM" id="MobiDB-lite"/>
    </source>
</evidence>
<feature type="region of interest" description="Disordered" evidence="1">
    <location>
        <begin position="175"/>
        <end position="200"/>
    </location>
</feature>
<dbReference type="Proteomes" id="UP000019335">
    <property type="component" value="Unassembled WGS sequence"/>
</dbReference>
<protein>
    <submittedName>
        <fullName evidence="2">Ribosomal large subunit pseudouridine synthase f</fullName>
    </submittedName>
</protein>
<dbReference type="EMBL" id="AZIL01003568">
    <property type="protein sequence ID" value="EWM19971.1"/>
    <property type="molecule type" value="Genomic_DNA"/>
</dbReference>
<feature type="non-terminal residue" evidence="2">
    <location>
        <position position="1"/>
    </location>
</feature>
<evidence type="ECO:0000313" key="2">
    <source>
        <dbReference type="EMBL" id="EWM19971.1"/>
    </source>
</evidence>